<name>A0A6A5W9R8_9PLEO</name>
<feature type="non-terminal residue" evidence="1">
    <location>
        <position position="86"/>
    </location>
</feature>
<dbReference type="EMBL" id="ML977662">
    <property type="protein sequence ID" value="KAF1994366.1"/>
    <property type="molecule type" value="Genomic_DNA"/>
</dbReference>
<gene>
    <name evidence="1" type="ORF">P154DRAFT_416940</name>
</gene>
<evidence type="ECO:0000313" key="1">
    <source>
        <dbReference type="EMBL" id="KAF1994366.1"/>
    </source>
</evidence>
<reference evidence="1" key="1">
    <citation type="journal article" date="2020" name="Stud. Mycol.">
        <title>101 Dothideomycetes genomes: a test case for predicting lifestyles and emergence of pathogens.</title>
        <authorList>
            <person name="Haridas S."/>
            <person name="Albert R."/>
            <person name="Binder M."/>
            <person name="Bloem J."/>
            <person name="Labutti K."/>
            <person name="Salamov A."/>
            <person name="Andreopoulos B."/>
            <person name="Baker S."/>
            <person name="Barry K."/>
            <person name="Bills G."/>
            <person name="Bluhm B."/>
            <person name="Cannon C."/>
            <person name="Castanera R."/>
            <person name="Culley D."/>
            <person name="Daum C."/>
            <person name="Ezra D."/>
            <person name="Gonzalez J."/>
            <person name="Henrissat B."/>
            <person name="Kuo A."/>
            <person name="Liang C."/>
            <person name="Lipzen A."/>
            <person name="Lutzoni F."/>
            <person name="Magnuson J."/>
            <person name="Mondo S."/>
            <person name="Nolan M."/>
            <person name="Ohm R."/>
            <person name="Pangilinan J."/>
            <person name="Park H.-J."/>
            <person name="Ramirez L."/>
            <person name="Alfaro M."/>
            <person name="Sun H."/>
            <person name="Tritt A."/>
            <person name="Yoshinaga Y."/>
            <person name="Zwiers L.-H."/>
            <person name="Turgeon B."/>
            <person name="Goodwin S."/>
            <person name="Spatafora J."/>
            <person name="Crous P."/>
            <person name="Grigoriev I."/>
        </authorList>
    </citation>
    <scope>NUCLEOTIDE SEQUENCE</scope>
    <source>
        <strain evidence="1">CBS 123094</strain>
    </source>
</reference>
<sequence>PEYNGKFQDIDGYLHTDRVYLPEKCPIRTCAYHVRGFARSIDKVHHACSHFQGTMLCGFCPPDRGRHYTRTDVFARHLRAIHNADK</sequence>
<dbReference type="Proteomes" id="UP000799779">
    <property type="component" value="Unassembled WGS sequence"/>
</dbReference>
<keyword evidence="2" id="KW-1185">Reference proteome</keyword>
<feature type="non-terminal residue" evidence="1">
    <location>
        <position position="1"/>
    </location>
</feature>
<dbReference type="OrthoDB" id="4738706at2759"/>
<dbReference type="AlphaFoldDB" id="A0A6A5W9R8"/>
<protein>
    <recommendedName>
        <fullName evidence="3">C2H2-type domain-containing protein</fullName>
    </recommendedName>
</protein>
<proteinExistence type="predicted"/>
<evidence type="ECO:0000313" key="2">
    <source>
        <dbReference type="Proteomes" id="UP000799779"/>
    </source>
</evidence>
<organism evidence="1 2">
    <name type="scientific">Amniculicola lignicola CBS 123094</name>
    <dbReference type="NCBI Taxonomy" id="1392246"/>
    <lineage>
        <taxon>Eukaryota</taxon>
        <taxon>Fungi</taxon>
        <taxon>Dikarya</taxon>
        <taxon>Ascomycota</taxon>
        <taxon>Pezizomycotina</taxon>
        <taxon>Dothideomycetes</taxon>
        <taxon>Pleosporomycetidae</taxon>
        <taxon>Pleosporales</taxon>
        <taxon>Amniculicolaceae</taxon>
        <taxon>Amniculicola</taxon>
    </lineage>
</organism>
<accession>A0A6A5W9R8</accession>
<evidence type="ECO:0008006" key="3">
    <source>
        <dbReference type="Google" id="ProtNLM"/>
    </source>
</evidence>